<dbReference type="InterPro" id="IPR001245">
    <property type="entry name" value="Ser-Thr/Tyr_kinase_cat_dom"/>
</dbReference>
<feature type="compositionally biased region" description="Polar residues" evidence="1">
    <location>
        <begin position="635"/>
        <end position="651"/>
    </location>
</feature>
<dbReference type="SUPFAM" id="SSF56112">
    <property type="entry name" value="Protein kinase-like (PK-like)"/>
    <property type="match status" value="1"/>
</dbReference>
<sequence>MSSTTSLWWPPDRVQAALNPEYIVSKLPPSCLPRLVAPLPWGEGLTSESYLDWIVTKAGRLFLILADIGIPERIFALVDASVDDVDLPFAAHSIDLLHLSPDGDNPALDAKFFHAQWRFTVRGIEGGEYVKFTANEGVPIEVQRTDSTLAKEGVEKVVLAGAVCRIYLRTQVTIGAAPHFFEEDEVLEEIRSLRRLAHDHVFSTYASYYSAIDKTVCILFNGHYERTLLSFLTDPPPTFKRLEKAHRRYILVNWPHCLANGLAWLHAHGHPHRGIRPSNILIDADFRIFLGQFEELDTLLPPLKVDDVEAYQYGAPERWQRSAAVQDTQPHQPLLLPSGGRTARRPSMKSAKLNLPKIRGPSNPENTTIRSDSVGSQDTAIRVTSPRARFSFALSTTSSASSASSDGSNNNTNSRKRILPSIRQRPIFYTPSIASSSSSSGASTRPLSTITTTTTTTTTDQSLNNTNNHTIIQTWHAATATATASDIFSLAAITLDILTILCKRKLSSFTHHRGAKNRTAGRGGGVADSSFHLDRNADQVFSWISLLEKDAEKKRKSDFAVFGVGVLGMLKVSRGMLSRDPGVRPSAKGVEGMFGELIKRAGIEVHCQLSAPEKFSRAQRAPKREEKVDAYAAPGSSSADTSGRDSPSPSYSMIEFDTPDYPDYQDDYIHSSDSE</sequence>
<feature type="domain" description="Protein kinase" evidence="2">
    <location>
        <begin position="118"/>
        <end position="428"/>
    </location>
</feature>
<dbReference type="InterPro" id="IPR011009">
    <property type="entry name" value="Kinase-like_dom_sf"/>
</dbReference>
<dbReference type="Proteomes" id="UP000184300">
    <property type="component" value="Unassembled WGS sequence"/>
</dbReference>
<dbReference type="STRING" id="1160497.A0A1L9VUA2"/>
<evidence type="ECO:0000256" key="1">
    <source>
        <dbReference type="SAM" id="MobiDB-lite"/>
    </source>
</evidence>
<feature type="compositionally biased region" description="Acidic residues" evidence="1">
    <location>
        <begin position="657"/>
        <end position="666"/>
    </location>
</feature>
<feature type="region of interest" description="Disordered" evidence="1">
    <location>
        <begin position="614"/>
        <end position="675"/>
    </location>
</feature>
<feature type="region of interest" description="Disordered" evidence="1">
    <location>
        <begin position="395"/>
        <end position="421"/>
    </location>
</feature>
<reference evidence="4" key="1">
    <citation type="journal article" date="2017" name="Genome Biol.">
        <title>Comparative genomics reveals high biological diversity and specific adaptations in the industrially and medically important fungal genus Aspergillus.</title>
        <authorList>
            <person name="de Vries R.P."/>
            <person name="Riley R."/>
            <person name="Wiebenga A."/>
            <person name="Aguilar-Osorio G."/>
            <person name="Amillis S."/>
            <person name="Uchima C.A."/>
            <person name="Anderluh G."/>
            <person name="Asadollahi M."/>
            <person name="Askin M."/>
            <person name="Barry K."/>
            <person name="Battaglia E."/>
            <person name="Bayram O."/>
            <person name="Benocci T."/>
            <person name="Braus-Stromeyer S.A."/>
            <person name="Caldana C."/>
            <person name="Canovas D."/>
            <person name="Cerqueira G.C."/>
            <person name="Chen F."/>
            <person name="Chen W."/>
            <person name="Choi C."/>
            <person name="Clum A."/>
            <person name="Dos Santos R.A."/>
            <person name="Damasio A.R."/>
            <person name="Diallinas G."/>
            <person name="Emri T."/>
            <person name="Fekete E."/>
            <person name="Flipphi M."/>
            <person name="Freyberg S."/>
            <person name="Gallo A."/>
            <person name="Gournas C."/>
            <person name="Habgood R."/>
            <person name="Hainaut M."/>
            <person name="Harispe M.L."/>
            <person name="Henrissat B."/>
            <person name="Hilden K.S."/>
            <person name="Hope R."/>
            <person name="Hossain A."/>
            <person name="Karabika E."/>
            <person name="Karaffa L."/>
            <person name="Karanyi Z."/>
            <person name="Krasevec N."/>
            <person name="Kuo A."/>
            <person name="Kusch H."/>
            <person name="LaButti K."/>
            <person name="Lagendijk E.L."/>
            <person name="Lapidus A."/>
            <person name="Levasseur A."/>
            <person name="Lindquist E."/>
            <person name="Lipzen A."/>
            <person name="Logrieco A.F."/>
            <person name="MacCabe A."/>
            <person name="Maekelae M.R."/>
            <person name="Malavazi I."/>
            <person name="Melin P."/>
            <person name="Meyer V."/>
            <person name="Mielnichuk N."/>
            <person name="Miskei M."/>
            <person name="Molnar A.P."/>
            <person name="Mule G."/>
            <person name="Ngan C.Y."/>
            <person name="Orejas M."/>
            <person name="Orosz E."/>
            <person name="Ouedraogo J.P."/>
            <person name="Overkamp K.M."/>
            <person name="Park H.-S."/>
            <person name="Perrone G."/>
            <person name="Piumi F."/>
            <person name="Punt P.J."/>
            <person name="Ram A.F."/>
            <person name="Ramon A."/>
            <person name="Rauscher S."/>
            <person name="Record E."/>
            <person name="Riano-Pachon D.M."/>
            <person name="Robert V."/>
            <person name="Roehrig J."/>
            <person name="Ruller R."/>
            <person name="Salamov A."/>
            <person name="Salih N.S."/>
            <person name="Samson R.A."/>
            <person name="Sandor E."/>
            <person name="Sanguinetti M."/>
            <person name="Schuetze T."/>
            <person name="Sepcic K."/>
            <person name="Shelest E."/>
            <person name="Sherlock G."/>
            <person name="Sophianopoulou V."/>
            <person name="Squina F.M."/>
            <person name="Sun H."/>
            <person name="Susca A."/>
            <person name="Todd R.B."/>
            <person name="Tsang A."/>
            <person name="Unkles S.E."/>
            <person name="van de Wiele N."/>
            <person name="van Rossen-Uffink D."/>
            <person name="Oliveira J.V."/>
            <person name="Vesth T.C."/>
            <person name="Visser J."/>
            <person name="Yu J.-H."/>
            <person name="Zhou M."/>
            <person name="Andersen M.R."/>
            <person name="Archer D.B."/>
            <person name="Baker S.E."/>
            <person name="Benoit I."/>
            <person name="Brakhage A.A."/>
            <person name="Braus G.H."/>
            <person name="Fischer R."/>
            <person name="Frisvad J.C."/>
            <person name="Goldman G.H."/>
            <person name="Houbraken J."/>
            <person name="Oakley B."/>
            <person name="Pocsi I."/>
            <person name="Scazzocchio C."/>
            <person name="Seiboth B."/>
            <person name="vanKuyk P.A."/>
            <person name="Wortman J."/>
            <person name="Dyer P.S."/>
            <person name="Grigoriev I.V."/>
        </authorList>
    </citation>
    <scope>NUCLEOTIDE SEQUENCE [LARGE SCALE GENOMIC DNA]</scope>
    <source>
        <strain evidence="4">CBS 516.65</strain>
    </source>
</reference>
<gene>
    <name evidence="3" type="ORF">ASPGLDRAFT_1183101</name>
</gene>
<accession>A0A1L9VUA2</accession>
<feature type="compositionally biased region" description="Polar residues" evidence="1">
    <location>
        <begin position="363"/>
        <end position="379"/>
    </location>
</feature>
<feature type="compositionally biased region" description="Low complexity" evidence="1">
    <location>
        <begin position="395"/>
        <end position="413"/>
    </location>
</feature>
<evidence type="ECO:0000313" key="3">
    <source>
        <dbReference type="EMBL" id="OJJ87501.1"/>
    </source>
</evidence>
<name>A0A1L9VUA2_ASPGL</name>
<dbReference type="RefSeq" id="XP_022404190.1">
    <property type="nucleotide sequence ID" value="XM_022539953.1"/>
</dbReference>
<protein>
    <recommendedName>
        <fullName evidence="2">Protein kinase domain-containing protein</fullName>
    </recommendedName>
</protein>
<dbReference type="GO" id="GO:0005524">
    <property type="term" value="F:ATP binding"/>
    <property type="evidence" value="ECO:0007669"/>
    <property type="project" value="InterPro"/>
</dbReference>
<dbReference type="PROSITE" id="PS50011">
    <property type="entry name" value="PROTEIN_KINASE_DOM"/>
    <property type="match status" value="1"/>
</dbReference>
<keyword evidence="4" id="KW-1185">Reference proteome</keyword>
<dbReference type="InterPro" id="IPR000719">
    <property type="entry name" value="Prot_kinase_dom"/>
</dbReference>
<feature type="region of interest" description="Disordered" evidence="1">
    <location>
        <begin position="321"/>
        <end position="379"/>
    </location>
</feature>
<organism evidence="3 4">
    <name type="scientific">Aspergillus glaucus CBS 516.65</name>
    <dbReference type="NCBI Taxonomy" id="1160497"/>
    <lineage>
        <taxon>Eukaryota</taxon>
        <taxon>Fungi</taxon>
        <taxon>Dikarya</taxon>
        <taxon>Ascomycota</taxon>
        <taxon>Pezizomycotina</taxon>
        <taxon>Eurotiomycetes</taxon>
        <taxon>Eurotiomycetidae</taxon>
        <taxon>Eurotiales</taxon>
        <taxon>Aspergillaceae</taxon>
        <taxon>Aspergillus</taxon>
        <taxon>Aspergillus subgen. Aspergillus</taxon>
    </lineage>
</organism>
<evidence type="ECO:0000259" key="2">
    <source>
        <dbReference type="PROSITE" id="PS50011"/>
    </source>
</evidence>
<dbReference type="VEuPathDB" id="FungiDB:ASPGLDRAFT_1183101"/>
<dbReference type="OrthoDB" id="4062651at2759"/>
<dbReference type="Gene3D" id="1.10.510.10">
    <property type="entry name" value="Transferase(Phosphotransferase) domain 1"/>
    <property type="match status" value="1"/>
</dbReference>
<dbReference type="EMBL" id="KV878891">
    <property type="protein sequence ID" value="OJJ87501.1"/>
    <property type="molecule type" value="Genomic_DNA"/>
</dbReference>
<dbReference type="GO" id="GO:0004672">
    <property type="term" value="F:protein kinase activity"/>
    <property type="evidence" value="ECO:0007669"/>
    <property type="project" value="InterPro"/>
</dbReference>
<dbReference type="Pfam" id="PF07714">
    <property type="entry name" value="PK_Tyr_Ser-Thr"/>
    <property type="match status" value="1"/>
</dbReference>
<proteinExistence type="predicted"/>
<dbReference type="AlphaFoldDB" id="A0A1L9VUA2"/>
<dbReference type="GeneID" id="34456214"/>
<evidence type="ECO:0000313" key="4">
    <source>
        <dbReference type="Proteomes" id="UP000184300"/>
    </source>
</evidence>